<gene>
    <name evidence="3" type="ORF">HUW51_00660</name>
</gene>
<dbReference type="KEGG" id="aswu:HUW51_00660"/>
<keyword evidence="3" id="KW-0614">Plasmid</keyword>
<accession>A0A7G7G2B6</accession>
<feature type="transmembrane region" description="Helical" evidence="2">
    <location>
        <begin position="6"/>
        <end position="24"/>
    </location>
</feature>
<name>A0A7G7G2B6_9BACT</name>
<proteinExistence type="predicted"/>
<dbReference type="Proteomes" id="UP000515237">
    <property type="component" value="Plasmid unnamed1"/>
</dbReference>
<evidence type="ECO:0000313" key="3">
    <source>
        <dbReference type="EMBL" id="QNF31300.1"/>
    </source>
</evidence>
<reference evidence="3 4" key="1">
    <citation type="journal article" date="2018" name="Int. J. Syst. Evol. Microbiol.">
        <title>Adhaeribacter swui sp. nov., isolated from wet mud.</title>
        <authorList>
            <person name="Kim D.U."/>
            <person name="Kim K.W."/>
            <person name="Kang M.S."/>
            <person name="Kim J.Y."/>
            <person name="Jang J.H."/>
            <person name="Kim M.K."/>
        </authorList>
    </citation>
    <scope>NUCLEOTIDE SEQUENCE [LARGE SCALE GENOMIC DNA]</scope>
    <source>
        <strain evidence="3 4">KCTC 52873</strain>
        <plasmid evidence="3">unnamed1</plasmid>
    </source>
</reference>
<sequence>MEWGNFLIAIVAVYLAYYGLNFLFDLLIAGGPKLPTAPATQYNVRDLMDEEEPAQMVEAKDYEDKLVDIRPISFAPISSDNSANDGTGSSISDAGVPEPVTVEPVDFSNDWASEIDQEETRIEIPIQGQALSVNDFLKSLKDEAKLETATITF</sequence>
<feature type="region of interest" description="Disordered" evidence="1">
    <location>
        <begin position="76"/>
        <end position="98"/>
    </location>
</feature>
<evidence type="ECO:0000256" key="2">
    <source>
        <dbReference type="SAM" id="Phobius"/>
    </source>
</evidence>
<dbReference type="RefSeq" id="WP_185269857.1">
    <property type="nucleotide sequence ID" value="NZ_CP055154.1"/>
</dbReference>
<evidence type="ECO:0000256" key="1">
    <source>
        <dbReference type="SAM" id="MobiDB-lite"/>
    </source>
</evidence>
<organism evidence="3 4">
    <name type="scientific">Adhaeribacter swui</name>
    <dbReference type="NCBI Taxonomy" id="2086471"/>
    <lineage>
        <taxon>Bacteria</taxon>
        <taxon>Pseudomonadati</taxon>
        <taxon>Bacteroidota</taxon>
        <taxon>Cytophagia</taxon>
        <taxon>Cytophagales</taxon>
        <taxon>Hymenobacteraceae</taxon>
        <taxon>Adhaeribacter</taxon>
    </lineage>
</organism>
<geneLocation type="plasmid" evidence="3 4">
    <name>unnamed1</name>
</geneLocation>
<evidence type="ECO:0000313" key="4">
    <source>
        <dbReference type="Proteomes" id="UP000515237"/>
    </source>
</evidence>
<protein>
    <submittedName>
        <fullName evidence="3">Uncharacterized protein</fullName>
    </submittedName>
</protein>
<keyword evidence="2" id="KW-1133">Transmembrane helix</keyword>
<keyword evidence="2" id="KW-0472">Membrane</keyword>
<keyword evidence="2" id="KW-0812">Transmembrane</keyword>
<dbReference type="AlphaFoldDB" id="A0A7G7G2B6"/>
<keyword evidence="4" id="KW-1185">Reference proteome</keyword>
<dbReference type="EMBL" id="CP055154">
    <property type="protein sequence ID" value="QNF31300.1"/>
    <property type="molecule type" value="Genomic_DNA"/>
</dbReference>
<feature type="compositionally biased region" description="Polar residues" evidence="1">
    <location>
        <begin position="76"/>
        <end position="92"/>
    </location>
</feature>